<feature type="transmembrane region" description="Helical" evidence="7">
    <location>
        <begin position="96"/>
        <end position="116"/>
    </location>
</feature>
<proteinExistence type="predicted"/>
<dbReference type="InterPro" id="IPR036259">
    <property type="entry name" value="MFS_trans_sf"/>
</dbReference>
<organism evidence="9 10">
    <name type="scientific">Pseudomonas luteola</name>
    <dbReference type="NCBI Taxonomy" id="47886"/>
    <lineage>
        <taxon>Bacteria</taxon>
        <taxon>Pseudomonadati</taxon>
        <taxon>Pseudomonadota</taxon>
        <taxon>Gammaproteobacteria</taxon>
        <taxon>Pseudomonadales</taxon>
        <taxon>Pseudomonadaceae</taxon>
        <taxon>Pseudomonas</taxon>
    </lineage>
</organism>
<feature type="transmembrane region" description="Helical" evidence="7">
    <location>
        <begin position="265"/>
        <end position="282"/>
    </location>
</feature>
<feature type="transmembrane region" description="Helical" evidence="7">
    <location>
        <begin position="199"/>
        <end position="222"/>
    </location>
</feature>
<dbReference type="Proteomes" id="UP000626180">
    <property type="component" value="Unassembled WGS sequence"/>
</dbReference>
<keyword evidence="11" id="KW-1185">Reference proteome</keyword>
<evidence type="ECO:0000313" key="11">
    <source>
        <dbReference type="Proteomes" id="UP000626180"/>
    </source>
</evidence>
<feature type="transmembrane region" description="Helical" evidence="7">
    <location>
        <begin position="234"/>
        <end position="253"/>
    </location>
</feature>
<dbReference type="SUPFAM" id="SSF103473">
    <property type="entry name" value="MFS general substrate transporter"/>
    <property type="match status" value="1"/>
</dbReference>
<feature type="transmembrane region" description="Helical" evidence="7">
    <location>
        <begin position="7"/>
        <end position="29"/>
    </location>
</feature>
<evidence type="ECO:0000313" key="8">
    <source>
        <dbReference type="EMBL" id="MBF8640665.1"/>
    </source>
</evidence>
<dbReference type="GeneID" id="300267265"/>
<name>A0A2X2EH39_PSELU</name>
<accession>A0A2X2EH39</accession>
<evidence type="ECO:0000256" key="1">
    <source>
        <dbReference type="ARBA" id="ARBA00004651"/>
    </source>
</evidence>
<keyword evidence="2" id="KW-0813">Transport</keyword>
<dbReference type="EMBL" id="UAUF01000011">
    <property type="protein sequence ID" value="SPZ06020.1"/>
    <property type="molecule type" value="Genomic_DNA"/>
</dbReference>
<dbReference type="Gene3D" id="1.20.1250.20">
    <property type="entry name" value="MFS general substrate transporter like domains"/>
    <property type="match status" value="1"/>
</dbReference>
<gene>
    <name evidence="8" type="ORF">IRZ65_08220</name>
    <name evidence="9" type="ORF">NCTC11842_01947</name>
</gene>
<evidence type="ECO:0000256" key="7">
    <source>
        <dbReference type="SAM" id="Phobius"/>
    </source>
</evidence>
<dbReference type="InterPro" id="IPR011701">
    <property type="entry name" value="MFS"/>
</dbReference>
<keyword evidence="6 7" id="KW-0472">Membrane</keyword>
<evidence type="ECO:0000313" key="9">
    <source>
        <dbReference type="EMBL" id="SPZ06020.1"/>
    </source>
</evidence>
<dbReference type="GO" id="GO:0022857">
    <property type="term" value="F:transmembrane transporter activity"/>
    <property type="evidence" value="ECO:0007669"/>
    <property type="project" value="InterPro"/>
</dbReference>
<evidence type="ECO:0000256" key="3">
    <source>
        <dbReference type="ARBA" id="ARBA00022475"/>
    </source>
</evidence>
<evidence type="ECO:0000256" key="5">
    <source>
        <dbReference type="ARBA" id="ARBA00022989"/>
    </source>
</evidence>
<evidence type="ECO:0000256" key="2">
    <source>
        <dbReference type="ARBA" id="ARBA00022448"/>
    </source>
</evidence>
<sequence>MTLRTSLIAMTALAVISDTMLIPFYPQYFASRFGETRPEHVGAYLAAICFTVMLALPLWARVARRVHPIRLLIWTQLAAGLLCLYCYWASALLEFWLVSLGMIVFKGSYLLMYPYVMSLEDSRNHTHTIGMLSVVVHFGAILGAVVGGLVLQVLEPRDVFVVMAAGDFLQMAICLRLLRREPPHAKPEQAITHRTGKAWPIYRLCLLMLLFYFSGYLVKPFFTVYWEQVAQLDHAALTGLVYAIPGGMALLGLWLNRRTGSRQQALSGALLLGVCGLLLQAGEQTALILTGRCLYGWAMFQVTVRLDALLFELSTPDAYAADFSKINFFQQLGVVGSSFAAGSLVSTFGLTVPFLIGAAGFALTALAYPLLVRTAQPTTTPVIDKGV</sequence>
<keyword evidence="3" id="KW-1003">Cell membrane</keyword>
<reference evidence="8 11" key="2">
    <citation type="submission" date="2020-10" db="EMBL/GenBank/DDBJ databases">
        <title>Genome sequences of Pseudomonas isolates.</title>
        <authorList>
            <person name="Wessels L."/>
            <person name="Reich F."/>
            <person name="Hammerl J."/>
        </authorList>
    </citation>
    <scope>NUCLEOTIDE SEQUENCE [LARGE SCALE GENOMIC DNA]</scope>
    <source>
        <strain evidence="8 11">20-MO00624-0</strain>
    </source>
</reference>
<dbReference type="PANTHER" id="PTHR23517:SF2">
    <property type="entry name" value="MULTIDRUG RESISTANCE PROTEIN MDTH"/>
    <property type="match status" value="1"/>
</dbReference>
<evidence type="ECO:0000256" key="4">
    <source>
        <dbReference type="ARBA" id="ARBA00022692"/>
    </source>
</evidence>
<feature type="transmembrane region" description="Helical" evidence="7">
    <location>
        <begin position="159"/>
        <end position="178"/>
    </location>
</feature>
<dbReference type="EMBL" id="JADMCD010000003">
    <property type="protein sequence ID" value="MBF8640665.1"/>
    <property type="molecule type" value="Genomic_DNA"/>
</dbReference>
<feature type="transmembrane region" description="Helical" evidence="7">
    <location>
        <begin position="41"/>
        <end position="59"/>
    </location>
</feature>
<protein>
    <submittedName>
        <fullName evidence="8">MFS transporter</fullName>
    </submittedName>
    <submittedName>
        <fullName evidence="9">Major facilitator superfamily transporter</fullName>
    </submittedName>
</protein>
<dbReference type="GO" id="GO:0005886">
    <property type="term" value="C:plasma membrane"/>
    <property type="evidence" value="ECO:0007669"/>
    <property type="project" value="UniProtKB-SubCell"/>
</dbReference>
<feature type="transmembrane region" description="Helical" evidence="7">
    <location>
        <begin position="128"/>
        <end position="153"/>
    </location>
</feature>
<keyword evidence="5 7" id="KW-1133">Transmembrane helix</keyword>
<evidence type="ECO:0000256" key="6">
    <source>
        <dbReference type="ARBA" id="ARBA00023136"/>
    </source>
</evidence>
<dbReference type="PANTHER" id="PTHR23517">
    <property type="entry name" value="RESISTANCE PROTEIN MDTM, PUTATIVE-RELATED-RELATED"/>
    <property type="match status" value="1"/>
</dbReference>
<feature type="transmembrane region" description="Helical" evidence="7">
    <location>
        <begin position="351"/>
        <end position="371"/>
    </location>
</feature>
<reference evidence="9 10" key="1">
    <citation type="submission" date="2018-06" db="EMBL/GenBank/DDBJ databases">
        <authorList>
            <consortium name="Pathogen Informatics"/>
            <person name="Doyle S."/>
        </authorList>
    </citation>
    <scope>NUCLEOTIDE SEQUENCE [LARGE SCALE GENOMIC DNA]</scope>
    <source>
        <strain evidence="9 10">NCTC11842</strain>
    </source>
</reference>
<dbReference type="RefSeq" id="WP_010798109.1">
    <property type="nucleotide sequence ID" value="NZ_CP069262.1"/>
</dbReference>
<comment type="subcellular location">
    <subcellularLocation>
        <location evidence="1">Cell membrane</location>
        <topology evidence="1">Multi-pass membrane protein</topology>
    </subcellularLocation>
</comment>
<feature type="transmembrane region" description="Helical" evidence="7">
    <location>
        <begin position="71"/>
        <end position="90"/>
    </location>
</feature>
<dbReference type="InterPro" id="IPR050171">
    <property type="entry name" value="MFS_Transporters"/>
</dbReference>
<evidence type="ECO:0000313" key="10">
    <source>
        <dbReference type="Proteomes" id="UP000250443"/>
    </source>
</evidence>
<dbReference type="Pfam" id="PF07690">
    <property type="entry name" value="MFS_1"/>
    <property type="match status" value="1"/>
</dbReference>
<keyword evidence="4 7" id="KW-0812">Transmembrane</keyword>
<dbReference type="Proteomes" id="UP000250443">
    <property type="component" value="Unassembled WGS sequence"/>
</dbReference>
<dbReference type="AlphaFoldDB" id="A0A2X2EH39"/>